<keyword evidence="3 7" id="KW-1133">Transmembrane helix</keyword>
<dbReference type="STRING" id="1408157.A0A1J7IYG3"/>
<feature type="transmembrane region" description="Helical" evidence="7">
    <location>
        <begin position="213"/>
        <end position="231"/>
    </location>
</feature>
<name>A0A1J7IYG3_9PEZI</name>
<feature type="compositionally biased region" description="Polar residues" evidence="6">
    <location>
        <begin position="303"/>
        <end position="316"/>
    </location>
</feature>
<dbReference type="Proteomes" id="UP000182658">
    <property type="component" value="Unassembled WGS sequence"/>
</dbReference>
<keyword evidence="2 7" id="KW-0812">Transmembrane</keyword>
<evidence type="ECO:0000259" key="8">
    <source>
        <dbReference type="Pfam" id="PF20684"/>
    </source>
</evidence>
<evidence type="ECO:0000256" key="5">
    <source>
        <dbReference type="ARBA" id="ARBA00038359"/>
    </source>
</evidence>
<sequence length="384" mass="41664">MADQATLPPEIAAQNKGPGILAAIITVSIISTLFVAGRLYVRIKILEKLHLDDYFIMISTICGWLAVGFSCAAVASGNGQHFGILSLEQKSGAILWTMVGFLPGIMSFGLPKFAVVALLTRILNPSRFHSAFLWSMTTLCMVSLLGCIVILFAQCTPSRSQWDFSVQGHCWDHWILVHYSMYAGTFSAVTDLYLAVYPAVVLAKLQLNVKKKLALSGALGIGSIATVVAIYKTTRLTSLASPDFSYDTSDLVIWTIVEGSTVTVAACIPIMQPLVDMIFGNRALNGSSAQGKGYQKYGPDRSGNLNSDLELSSSGQMRRKRGDTNYEDALRTLDTKESQEAILRQGQDLGGTTVDIKTRHNGGIVRTDVFVVSYETDSATQRAL</sequence>
<dbReference type="AlphaFoldDB" id="A0A1J7IYG3"/>
<feature type="transmembrane region" description="Helical" evidence="7">
    <location>
        <begin position="181"/>
        <end position="201"/>
    </location>
</feature>
<dbReference type="EMBL" id="KV875112">
    <property type="protein sequence ID" value="OIW22624.1"/>
    <property type="molecule type" value="Genomic_DNA"/>
</dbReference>
<evidence type="ECO:0000313" key="10">
    <source>
        <dbReference type="Proteomes" id="UP000182658"/>
    </source>
</evidence>
<evidence type="ECO:0000256" key="7">
    <source>
        <dbReference type="SAM" id="Phobius"/>
    </source>
</evidence>
<feature type="transmembrane region" description="Helical" evidence="7">
    <location>
        <begin position="53"/>
        <end position="75"/>
    </location>
</feature>
<feature type="domain" description="Rhodopsin" evidence="8">
    <location>
        <begin position="38"/>
        <end position="276"/>
    </location>
</feature>
<dbReference type="InterPro" id="IPR052337">
    <property type="entry name" value="SAT4-like"/>
</dbReference>
<evidence type="ECO:0000313" key="9">
    <source>
        <dbReference type="EMBL" id="OIW22624.1"/>
    </source>
</evidence>
<dbReference type="InParanoid" id="A0A1J7IYG3"/>
<keyword evidence="4 7" id="KW-0472">Membrane</keyword>
<dbReference type="PANTHER" id="PTHR33048">
    <property type="entry name" value="PTH11-LIKE INTEGRAL MEMBRANE PROTEIN (AFU_ORTHOLOGUE AFUA_5G11245)"/>
    <property type="match status" value="1"/>
</dbReference>
<dbReference type="GO" id="GO:0016020">
    <property type="term" value="C:membrane"/>
    <property type="evidence" value="ECO:0007669"/>
    <property type="project" value="UniProtKB-SubCell"/>
</dbReference>
<evidence type="ECO:0000256" key="2">
    <source>
        <dbReference type="ARBA" id="ARBA00022692"/>
    </source>
</evidence>
<keyword evidence="10" id="KW-1185">Reference proteome</keyword>
<gene>
    <name evidence="9" type="ORF">CONLIGDRAFT_658189</name>
</gene>
<feature type="transmembrane region" description="Helical" evidence="7">
    <location>
        <begin position="20"/>
        <end position="41"/>
    </location>
</feature>
<evidence type="ECO:0000256" key="3">
    <source>
        <dbReference type="ARBA" id="ARBA00022989"/>
    </source>
</evidence>
<dbReference type="InterPro" id="IPR049326">
    <property type="entry name" value="Rhodopsin_dom_fungi"/>
</dbReference>
<feature type="transmembrane region" description="Helical" evidence="7">
    <location>
        <begin position="251"/>
        <end position="271"/>
    </location>
</feature>
<proteinExistence type="inferred from homology"/>
<protein>
    <submittedName>
        <fullName evidence="9">Integral membrane protein</fullName>
    </submittedName>
</protein>
<evidence type="ECO:0000256" key="4">
    <source>
        <dbReference type="ARBA" id="ARBA00023136"/>
    </source>
</evidence>
<dbReference type="Pfam" id="PF20684">
    <property type="entry name" value="Fung_rhodopsin"/>
    <property type="match status" value="1"/>
</dbReference>
<evidence type="ECO:0000256" key="6">
    <source>
        <dbReference type="SAM" id="MobiDB-lite"/>
    </source>
</evidence>
<reference evidence="9 10" key="1">
    <citation type="submission" date="2016-10" db="EMBL/GenBank/DDBJ databases">
        <title>Draft genome sequence of Coniochaeta ligniaria NRRL30616, a lignocellulolytic fungus for bioabatement of inhibitors in plant biomass hydrolysates.</title>
        <authorList>
            <consortium name="DOE Joint Genome Institute"/>
            <person name="Jimenez D.J."/>
            <person name="Hector R.E."/>
            <person name="Riley R."/>
            <person name="Sun H."/>
            <person name="Grigoriev I.V."/>
            <person name="Van Elsas J.D."/>
            <person name="Nichols N.N."/>
        </authorList>
    </citation>
    <scope>NUCLEOTIDE SEQUENCE [LARGE SCALE GENOMIC DNA]</scope>
    <source>
        <strain evidence="9 10">NRRL 30616</strain>
    </source>
</reference>
<accession>A0A1J7IYG3</accession>
<organism evidence="9 10">
    <name type="scientific">Coniochaeta ligniaria NRRL 30616</name>
    <dbReference type="NCBI Taxonomy" id="1408157"/>
    <lineage>
        <taxon>Eukaryota</taxon>
        <taxon>Fungi</taxon>
        <taxon>Dikarya</taxon>
        <taxon>Ascomycota</taxon>
        <taxon>Pezizomycotina</taxon>
        <taxon>Sordariomycetes</taxon>
        <taxon>Sordariomycetidae</taxon>
        <taxon>Coniochaetales</taxon>
        <taxon>Coniochaetaceae</taxon>
        <taxon>Coniochaeta</taxon>
    </lineage>
</organism>
<comment type="similarity">
    <text evidence="5">Belongs to the SAT4 family.</text>
</comment>
<evidence type="ECO:0000256" key="1">
    <source>
        <dbReference type="ARBA" id="ARBA00004141"/>
    </source>
</evidence>
<feature type="transmembrane region" description="Helical" evidence="7">
    <location>
        <begin position="95"/>
        <end position="119"/>
    </location>
</feature>
<feature type="region of interest" description="Disordered" evidence="6">
    <location>
        <begin position="290"/>
        <end position="324"/>
    </location>
</feature>
<comment type="subcellular location">
    <subcellularLocation>
        <location evidence="1">Membrane</location>
        <topology evidence="1">Multi-pass membrane protein</topology>
    </subcellularLocation>
</comment>
<feature type="transmembrane region" description="Helical" evidence="7">
    <location>
        <begin position="131"/>
        <end position="153"/>
    </location>
</feature>
<dbReference type="PANTHER" id="PTHR33048:SF155">
    <property type="entry name" value="INTEGRAL MEMBRANE PROTEIN"/>
    <property type="match status" value="1"/>
</dbReference>
<dbReference type="OrthoDB" id="3923077at2759"/>